<organism evidence="1 2">
    <name type="scientific">Clostridium perfringens B str. ATCC 3626</name>
    <dbReference type="NCBI Taxonomy" id="451754"/>
    <lineage>
        <taxon>Bacteria</taxon>
        <taxon>Bacillati</taxon>
        <taxon>Bacillota</taxon>
        <taxon>Clostridia</taxon>
        <taxon>Eubacteriales</taxon>
        <taxon>Clostridiaceae</taxon>
        <taxon>Clostridium</taxon>
    </lineage>
</organism>
<evidence type="ECO:0000313" key="2">
    <source>
        <dbReference type="Proteomes" id="UP000004342"/>
    </source>
</evidence>
<reference evidence="1 2" key="1">
    <citation type="submission" date="2007-07" db="EMBL/GenBank/DDBJ databases">
        <title>Annotation of Clostridium perfringens B str. ATCC 3626.</title>
        <authorList>
            <person name="Paulsen I."/>
            <person name="Sebastian Y."/>
        </authorList>
    </citation>
    <scope>NUCLEOTIDE SEQUENCE [LARGE SCALE GENOMIC DNA]</scope>
    <source>
        <strain evidence="2">B str. ATCC 3626</strain>
    </source>
</reference>
<name>A0AAV3BP76_CLOPF</name>
<comment type="caution">
    <text evidence="1">The sequence shown here is derived from an EMBL/GenBank/DDBJ whole genome shotgun (WGS) entry which is preliminary data.</text>
</comment>
<evidence type="ECO:0000313" key="1">
    <source>
        <dbReference type="EMBL" id="EDT23611.1"/>
    </source>
</evidence>
<accession>A0AAV3BP76</accession>
<gene>
    <name evidence="1" type="ORF">AC1_0071</name>
</gene>
<sequence length="38" mass="4594">MLIPNDLIKSKNSYLSRHMKYLLNGVLPFYNFLFNYLI</sequence>
<proteinExistence type="predicted"/>
<dbReference type="AlphaFoldDB" id="A0AAV3BP76"/>
<dbReference type="EMBL" id="ABDV01000015">
    <property type="protein sequence ID" value="EDT23611.1"/>
    <property type="molecule type" value="Genomic_DNA"/>
</dbReference>
<protein>
    <submittedName>
        <fullName evidence="1">Uncharacterized protein</fullName>
    </submittedName>
</protein>
<dbReference type="Proteomes" id="UP000004342">
    <property type="component" value="Unassembled WGS sequence"/>
</dbReference>